<evidence type="ECO:0000313" key="3">
    <source>
        <dbReference type="EMBL" id="GEB52897.1"/>
    </source>
</evidence>
<dbReference type="GO" id="GO:0004018">
    <property type="term" value="F:N6-(1,2-dicarboxyethyl)AMP AMP-lyase (fumarate-forming) activity"/>
    <property type="evidence" value="ECO:0007669"/>
    <property type="project" value="TreeGrafter"/>
</dbReference>
<dbReference type="SUPFAM" id="SSF48557">
    <property type="entry name" value="L-aspartase-like"/>
    <property type="match status" value="1"/>
</dbReference>
<comment type="caution">
    <text evidence="3">The sequence shown here is derived from an EMBL/GenBank/DDBJ whole genome shotgun (WGS) entry which is preliminary data.</text>
</comment>
<gene>
    <name evidence="3" type="ORF">SCA03_54480</name>
</gene>
<sequence>MTDSPLAQRGSPVPTPRSDAPPESPAGPHRPRTPPPAPPPGAPLLPPPVPDGEAPDDAPGLPGPPVLPDLPACEYASPELARVWHPRTQVVLERRLWLAVLRAQHAEGLRVPAGVLADYARVVDRVDLDAIRRREHGTRHDLKARIEEFNALAGHEHIHKGLTSCDITDNIAQTRVRMSLDHLRARARRLAGRTDDAARARALHTAAARLDALLGRYPLRGIKGPVGTAQDMLDLLGGDHEALARVEQHVAAHLGFARVLTGVGQLYPRTLDHDVAGTLGEFARLAARGAADTEVPRLRALGVLLRGYAAMAAQLAGEQWNEGDVSCSVVRRIALPGACCAADAVLGVLDGPSADGEVPRP</sequence>
<organism evidence="3 4">
    <name type="scientific">Streptomyces cacaoi</name>
    <dbReference type="NCBI Taxonomy" id="1898"/>
    <lineage>
        <taxon>Bacteria</taxon>
        <taxon>Bacillati</taxon>
        <taxon>Actinomycetota</taxon>
        <taxon>Actinomycetes</taxon>
        <taxon>Kitasatosporales</taxon>
        <taxon>Streptomycetaceae</taxon>
        <taxon>Streptomyces</taxon>
    </lineage>
</organism>
<dbReference type="AlphaFoldDB" id="A0A4Y3R850"/>
<accession>A0A4Y3R850</accession>
<dbReference type="Gene3D" id="1.20.200.10">
    <property type="entry name" value="Fumarase/aspartase (Central domain)"/>
    <property type="match status" value="2"/>
</dbReference>
<feature type="compositionally biased region" description="Pro residues" evidence="2">
    <location>
        <begin position="33"/>
        <end position="50"/>
    </location>
</feature>
<proteinExistence type="predicted"/>
<keyword evidence="4" id="KW-1185">Reference proteome</keyword>
<dbReference type="PANTHER" id="PTHR43172:SF1">
    <property type="entry name" value="ADENYLOSUCCINATE LYASE"/>
    <property type="match status" value="1"/>
</dbReference>
<dbReference type="Proteomes" id="UP000319210">
    <property type="component" value="Unassembled WGS sequence"/>
</dbReference>
<keyword evidence="1" id="KW-0456">Lyase</keyword>
<dbReference type="GO" id="GO:0005829">
    <property type="term" value="C:cytosol"/>
    <property type="evidence" value="ECO:0007669"/>
    <property type="project" value="TreeGrafter"/>
</dbReference>
<name>A0A4Y3R850_STRCI</name>
<evidence type="ECO:0000313" key="4">
    <source>
        <dbReference type="Proteomes" id="UP000319210"/>
    </source>
</evidence>
<feature type="region of interest" description="Disordered" evidence="2">
    <location>
        <begin position="1"/>
        <end position="70"/>
    </location>
</feature>
<evidence type="ECO:0000256" key="1">
    <source>
        <dbReference type="ARBA" id="ARBA00023239"/>
    </source>
</evidence>
<dbReference type="InterPro" id="IPR008948">
    <property type="entry name" value="L-Aspartase-like"/>
</dbReference>
<evidence type="ECO:0000256" key="2">
    <source>
        <dbReference type="SAM" id="MobiDB-lite"/>
    </source>
</evidence>
<dbReference type="RefSeq" id="WP_230988931.1">
    <property type="nucleotide sequence ID" value="NZ_BJMM01000038.1"/>
</dbReference>
<dbReference type="Gene3D" id="1.10.275.10">
    <property type="entry name" value="Fumarase/aspartase (N-terminal domain)"/>
    <property type="match status" value="1"/>
</dbReference>
<dbReference type="GO" id="GO:0044208">
    <property type="term" value="P:'de novo' AMP biosynthetic process"/>
    <property type="evidence" value="ECO:0007669"/>
    <property type="project" value="TreeGrafter"/>
</dbReference>
<dbReference type="GO" id="GO:0070626">
    <property type="term" value="F:(S)-2-(5-amino-1-(5-phospho-D-ribosyl)imidazole-4-carboxamido) succinate lyase (fumarate-forming) activity"/>
    <property type="evidence" value="ECO:0007669"/>
    <property type="project" value="TreeGrafter"/>
</dbReference>
<dbReference type="PANTHER" id="PTHR43172">
    <property type="entry name" value="ADENYLOSUCCINATE LYASE"/>
    <property type="match status" value="1"/>
</dbReference>
<reference evidence="3 4" key="1">
    <citation type="submission" date="2019-06" db="EMBL/GenBank/DDBJ databases">
        <title>Whole genome shotgun sequence of Streptomyces cacaoi subsp. cacaoi NBRC 12748.</title>
        <authorList>
            <person name="Hosoyama A."/>
            <person name="Uohara A."/>
            <person name="Ohji S."/>
            <person name="Ichikawa N."/>
        </authorList>
    </citation>
    <scope>NUCLEOTIDE SEQUENCE [LARGE SCALE GENOMIC DNA]</scope>
    <source>
        <strain evidence="3 4">NBRC 12748</strain>
    </source>
</reference>
<dbReference type="InterPro" id="IPR024083">
    <property type="entry name" value="Fumarase/histidase_N"/>
</dbReference>
<protein>
    <recommendedName>
        <fullName evidence="5">Adenylosuccinate lyase</fullName>
    </recommendedName>
</protein>
<dbReference type="EMBL" id="BJMM01000038">
    <property type="protein sequence ID" value="GEB52897.1"/>
    <property type="molecule type" value="Genomic_DNA"/>
</dbReference>
<evidence type="ECO:0008006" key="5">
    <source>
        <dbReference type="Google" id="ProtNLM"/>
    </source>
</evidence>